<evidence type="ECO:0000256" key="9">
    <source>
        <dbReference type="ARBA" id="ARBA00025021"/>
    </source>
</evidence>
<dbReference type="Gene3D" id="1.10.1580.10">
    <property type="match status" value="1"/>
</dbReference>
<dbReference type="InterPro" id="IPR019991">
    <property type="entry name" value="GTP-bd_ribosome_bgen"/>
</dbReference>
<dbReference type="STRING" id="1385514.N782_18890"/>
<dbReference type="PANTHER" id="PTHR45782:SF4">
    <property type="entry name" value="MITOCHONDRIAL RIBOSOME-ASSOCIATED GTPASE 1"/>
    <property type="match status" value="1"/>
</dbReference>
<evidence type="ECO:0000256" key="8">
    <source>
        <dbReference type="ARBA" id="ARBA00023134"/>
    </source>
</evidence>
<dbReference type="Proteomes" id="UP000030147">
    <property type="component" value="Unassembled WGS sequence"/>
</dbReference>
<dbReference type="InterPro" id="IPR016478">
    <property type="entry name" value="GTPase_MTG1"/>
</dbReference>
<comment type="caution">
    <text evidence="14">The sequence shown here is derived from an EMBL/GenBank/DDBJ whole genome shotgun (WGS) entry which is preliminary data.</text>
</comment>
<dbReference type="GO" id="GO:0005737">
    <property type="term" value="C:cytoplasm"/>
    <property type="evidence" value="ECO:0007669"/>
    <property type="project" value="UniProtKB-SubCell"/>
</dbReference>
<evidence type="ECO:0000256" key="6">
    <source>
        <dbReference type="ARBA" id="ARBA00022801"/>
    </source>
</evidence>
<dbReference type="GO" id="GO:0003924">
    <property type="term" value="F:GTPase activity"/>
    <property type="evidence" value="ECO:0007669"/>
    <property type="project" value="TreeGrafter"/>
</dbReference>
<evidence type="ECO:0000256" key="12">
    <source>
        <dbReference type="PIRSR" id="PIRSR006230-1"/>
    </source>
</evidence>
<evidence type="ECO:0000259" key="13">
    <source>
        <dbReference type="Pfam" id="PF01926"/>
    </source>
</evidence>
<dbReference type="FunFam" id="3.40.50.300:FF:000590">
    <property type="entry name" value="Ribosome biogenesis GTPase A"/>
    <property type="match status" value="1"/>
</dbReference>
<sequence length="289" mass="32851">MTIQWFPGHMAKAKREVEEKLKLVDFIIELVDARAPYSSQNPMLHQVLNQKTKMVLLMKKDLADAQVTEQWVEWYKEQGIIALPVDVQQQKDIQTVVQQAKELGNEKLEKLRKKGVRPRPARAMIIGIPNVGKSTLINRLAKKKIAKIGDKPGVTQAQQWIKVKKDFELLDTPGILWPKFEDEIVGYRLASIGTIKDNILPIPDVAAFIIRFLQTHYPSLLLERYDLPPSIEEMGEVFEHIGEKRGCLESGGKVNFDKVADVIIRDLRSNKLGAITLETPAVVEQEETE</sequence>
<dbReference type="PIRSF" id="PIRSF006230">
    <property type="entry name" value="MG442"/>
    <property type="match status" value="1"/>
</dbReference>
<dbReference type="eggNOG" id="COG1161">
    <property type="taxonomic scope" value="Bacteria"/>
</dbReference>
<name>A0A0A2THR3_9BACI</name>
<keyword evidence="8 11" id="KW-0342">GTP-binding</keyword>
<dbReference type="AlphaFoldDB" id="A0A0A2THR3"/>
<evidence type="ECO:0000256" key="11">
    <source>
        <dbReference type="PIRNR" id="PIRNR006230"/>
    </source>
</evidence>
<dbReference type="GO" id="GO:0003723">
    <property type="term" value="F:RNA binding"/>
    <property type="evidence" value="ECO:0007669"/>
    <property type="project" value="UniProtKB-KW"/>
</dbReference>
<dbReference type="FunFam" id="1.10.1580.10:FF:000003">
    <property type="entry name" value="Ribosome biogenesis GTPase A"/>
    <property type="match status" value="1"/>
</dbReference>
<comment type="function">
    <text evidence="9">Essential protein that is required for a late step of 50S ribosomal subunit assembly. Has GTPase activity that is stimulated by interaction with the immature 50S ribosome subunit. Binds to the 23S rRNA. Required for the association of ribosomal proteins rplP and rpmA with the large subunit.</text>
</comment>
<feature type="binding site" evidence="12">
    <location>
        <position position="174"/>
    </location>
    <ligand>
        <name>GTP</name>
        <dbReference type="ChEBI" id="CHEBI:37565"/>
    </ligand>
</feature>
<dbReference type="GO" id="GO:0042254">
    <property type="term" value="P:ribosome biogenesis"/>
    <property type="evidence" value="ECO:0007669"/>
    <property type="project" value="UniProtKB-KW"/>
</dbReference>
<dbReference type="Gene3D" id="3.40.50.300">
    <property type="entry name" value="P-loop containing nucleotide triphosphate hydrolases"/>
    <property type="match status" value="1"/>
</dbReference>
<evidence type="ECO:0000256" key="3">
    <source>
        <dbReference type="ARBA" id="ARBA00022490"/>
    </source>
</evidence>
<dbReference type="InterPro" id="IPR006073">
    <property type="entry name" value="GTP-bd"/>
</dbReference>
<evidence type="ECO:0000256" key="5">
    <source>
        <dbReference type="ARBA" id="ARBA00022741"/>
    </source>
</evidence>
<dbReference type="CDD" id="cd01856">
    <property type="entry name" value="YlqF"/>
    <property type="match status" value="1"/>
</dbReference>
<comment type="similarity">
    <text evidence="11">Belongs to the TRAFAC class YlqF/YawG GTPase family. MTG1 subfamily.</text>
</comment>
<dbReference type="OrthoDB" id="9779790at2"/>
<keyword evidence="7" id="KW-0694">RNA-binding</keyword>
<dbReference type="RefSeq" id="WP_036816326.1">
    <property type="nucleotide sequence ID" value="NZ_AVBF01000006.1"/>
</dbReference>
<evidence type="ECO:0000256" key="4">
    <source>
        <dbReference type="ARBA" id="ARBA00022517"/>
    </source>
</evidence>
<gene>
    <name evidence="14" type="ORF">N782_18890</name>
</gene>
<keyword evidence="15" id="KW-1185">Reference proteome</keyword>
<accession>A0A0A2THR3</accession>
<keyword evidence="6" id="KW-0378">Hydrolase</keyword>
<dbReference type="InterPro" id="IPR027417">
    <property type="entry name" value="P-loop_NTPase"/>
</dbReference>
<feature type="domain" description="G" evidence="13">
    <location>
        <begin position="123"/>
        <end position="200"/>
    </location>
</feature>
<dbReference type="InterPro" id="IPR023179">
    <property type="entry name" value="GTP-bd_ortho_bundle_sf"/>
</dbReference>
<comment type="subcellular location">
    <subcellularLocation>
        <location evidence="1 11">Cytoplasm</location>
    </subcellularLocation>
</comment>
<evidence type="ECO:0000256" key="2">
    <source>
        <dbReference type="ARBA" id="ARBA00014898"/>
    </source>
</evidence>
<dbReference type="NCBIfam" id="TIGR03596">
    <property type="entry name" value="GTPase_YlqF"/>
    <property type="match status" value="1"/>
</dbReference>
<keyword evidence="4" id="KW-0690">Ribosome biogenesis</keyword>
<proteinExistence type="inferred from homology"/>
<comment type="subunit">
    <text evidence="10">Interacts with ctc. Interacts with the immature 50S ribosome subunit. 2 molecules of rbgA bind to one 50S subunit.</text>
</comment>
<dbReference type="GO" id="GO:0006412">
    <property type="term" value="P:translation"/>
    <property type="evidence" value="ECO:0007669"/>
    <property type="project" value="TreeGrafter"/>
</dbReference>
<dbReference type="SUPFAM" id="SSF52540">
    <property type="entry name" value="P-loop containing nucleoside triphosphate hydrolases"/>
    <property type="match status" value="1"/>
</dbReference>
<dbReference type="PANTHER" id="PTHR45782">
    <property type="entry name" value="MITOCHONDRIAL RIBOSOME-ASSOCIATED GTPASE 1"/>
    <property type="match status" value="1"/>
</dbReference>
<feature type="binding site" evidence="12">
    <location>
        <begin position="130"/>
        <end position="135"/>
    </location>
    <ligand>
        <name>GTP</name>
        <dbReference type="ChEBI" id="CHEBI:37565"/>
    </ligand>
</feature>
<reference evidence="14 15" key="1">
    <citation type="journal article" date="2015" name="Stand. Genomic Sci.">
        <title>High quality draft genome sequence of the moderately halophilic bacterium Pontibacillus yanchengensis Y32(T) and comparison among Pontibacillus genomes.</title>
        <authorList>
            <person name="Huang J."/>
            <person name="Qiao Z.X."/>
            <person name="Tang J.W."/>
            <person name="Wang G."/>
        </authorList>
    </citation>
    <scope>NUCLEOTIDE SEQUENCE [LARGE SCALE GENOMIC DNA]</scope>
    <source>
        <strain evidence="14 15">Y32</strain>
    </source>
</reference>
<dbReference type="Pfam" id="PF01926">
    <property type="entry name" value="MMR_HSR1"/>
    <property type="match status" value="1"/>
</dbReference>
<evidence type="ECO:0000256" key="7">
    <source>
        <dbReference type="ARBA" id="ARBA00022884"/>
    </source>
</evidence>
<dbReference type="EMBL" id="AVBF01000006">
    <property type="protein sequence ID" value="KGP73973.1"/>
    <property type="molecule type" value="Genomic_DNA"/>
</dbReference>
<evidence type="ECO:0000256" key="10">
    <source>
        <dbReference type="ARBA" id="ARBA00025856"/>
    </source>
</evidence>
<comment type="function">
    <text evidence="11">Required for a late step of 50S ribosomal subunit assembly. Has GTPase activity.</text>
</comment>
<evidence type="ECO:0000256" key="1">
    <source>
        <dbReference type="ARBA" id="ARBA00004496"/>
    </source>
</evidence>
<organism evidence="14 15">
    <name type="scientific">Pontibacillus yanchengensis Y32</name>
    <dbReference type="NCBI Taxonomy" id="1385514"/>
    <lineage>
        <taxon>Bacteria</taxon>
        <taxon>Bacillati</taxon>
        <taxon>Bacillota</taxon>
        <taxon>Bacilli</taxon>
        <taxon>Bacillales</taxon>
        <taxon>Bacillaceae</taxon>
        <taxon>Pontibacillus</taxon>
    </lineage>
</organism>
<dbReference type="GO" id="GO:0005525">
    <property type="term" value="F:GTP binding"/>
    <property type="evidence" value="ECO:0007669"/>
    <property type="project" value="UniProtKB-KW"/>
</dbReference>
<evidence type="ECO:0000313" key="14">
    <source>
        <dbReference type="EMBL" id="KGP73973.1"/>
    </source>
</evidence>
<protein>
    <recommendedName>
        <fullName evidence="2 11">Ribosome biogenesis GTPase A</fullName>
    </recommendedName>
</protein>
<keyword evidence="3 11" id="KW-0963">Cytoplasm</keyword>
<keyword evidence="5 11" id="KW-0547">Nucleotide-binding</keyword>
<evidence type="ECO:0000313" key="15">
    <source>
        <dbReference type="Proteomes" id="UP000030147"/>
    </source>
</evidence>